<dbReference type="AlphaFoldDB" id="A0A1I5DMC5"/>
<proteinExistence type="predicted"/>
<gene>
    <name evidence="1" type="ORF">SAMN04489757_10689</name>
</gene>
<keyword evidence="2" id="KW-1185">Reference proteome</keyword>
<accession>A0A1I5DMC5</accession>
<protein>
    <recommendedName>
        <fullName evidence="3">MazG nucleotide pyrophosphohydrolase domain-containing protein</fullName>
    </recommendedName>
</protein>
<dbReference type="Proteomes" id="UP000198806">
    <property type="component" value="Unassembled WGS sequence"/>
</dbReference>
<evidence type="ECO:0008006" key="3">
    <source>
        <dbReference type="Google" id="ProtNLM"/>
    </source>
</evidence>
<dbReference type="STRING" id="1527.SAMN04489757_10689"/>
<dbReference type="RefSeq" id="WP_091684997.1">
    <property type="nucleotide sequence ID" value="NZ_BAABFM010000013.1"/>
</dbReference>
<evidence type="ECO:0000313" key="1">
    <source>
        <dbReference type="EMBL" id="SFO00373.1"/>
    </source>
</evidence>
<evidence type="ECO:0000313" key="2">
    <source>
        <dbReference type="Proteomes" id="UP000198806"/>
    </source>
</evidence>
<organism evidence="1 2">
    <name type="scientific">Anaerocolumna aminovalerica</name>
    <dbReference type="NCBI Taxonomy" id="1527"/>
    <lineage>
        <taxon>Bacteria</taxon>
        <taxon>Bacillati</taxon>
        <taxon>Bacillota</taxon>
        <taxon>Clostridia</taxon>
        <taxon>Lachnospirales</taxon>
        <taxon>Lachnospiraceae</taxon>
        <taxon>Anaerocolumna</taxon>
    </lineage>
</organism>
<sequence length="104" mass="12014">MEKLKEIIKNVIDGIEVTTNLFYQQKNQEGFTELEGIIYLLNNMTNRVSELELEGNHVNIDIVKVNQILTDAMNALENLDTILLSDILNYELKEVLIEYQDSIL</sequence>
<reference evidence="1 2" key="1">
    <citation type="submission" date="2016-10" db="EMBL/GenBank/DDBJ databases">
        <authorList>
            <person name="de Groot N.N."/>
        </authorList>
    </citation>
    <scope>NUCLEOTIDE SEQUENCE [LARGE SCALE GENOMIC DNA]</scope>
    <source>
        <strain evidence="1 2">DSM 1283</strain>
    </source>
</reference>
<dbReference type="EMBL" id="FOWD01000006">
    <property type="protein sequence ID" value="SFO00373.1"/>
    <property type="molecule type" value="Genomic_DNA"/>
</dbReference>
<name>A0A1I5DMC5_9FIRM</name>
<dbReference type="OrthoDB" id="2066221at2"/>